<dbReference type="GO" id="GO:0015280">
    <property type="term" value="F:ligand-gated sodium channel activity"/>
    <property type="evidence" value="ECO:0007669"/>
    <property type="project" value="TreeGrafter"/>
</dbReference>
<dbReference type="PANTHER" id="PTHR11690:SF248">
    <property type="entry name" value="PICKPOCKET 17, ISOFORM A"/>
    <property type="match status" value="1"/>
</dbReference>
<keyword evidence="9" id="KW-0472">Membrane</keyword>
<evidence type="ECO:0000256" key="1">
    <source>
        <dbReference type="ARBA" id="ARBA00004141"/>
    </source>
</evidence>
<dbReference type="OrthoDB" id="6021021at2759"/>
<evidence type="ECO:0000256" key="2">
    <source>
        <dbReference type="ARBA" id="ARBA00007193"/>
    </source>
</evidence>
<keyword evidence="8 12" id="KW-0406">Ion transport</keyword>
<evidence type="ECO:0000256" key="13">
    <source>
        <dbReference type="SAM" id="SignalP"/>
    </source>
</evidence>
<keyword evidence="4 12" id="KW-0894">Sodium channel</keyword>
<dbReference type="InterPro" id="IPR001873">
    <property type="entry name" value="ENaC"/>
</dbReference>
<evidence type="ECO:0000313" key="14">
    <source>
        <dbReference type="EMBL" id="GFY37027.1"/>
    </source>
</evidence>
<dbReference type="PRINTS" id="PR01078">
    <property type="entry name" value="AMINACHANNEL"/>
</dbReference>
<sequence>MGLSKNFITKALWIFVLIATVTGCGFQICRFVTSYFKYPIVINYRVESQEKVDFPAVTICNMNQMKSEFEICLYNPLASGKCKKDLKDDSITGPLLRTERRNFYLCNSQLGKESYRKINPNTKFIEKYSELDSQKRKEYGHQLANLVEYCSFNGKSCNKNFDFVSSFQYGNCYTLNKHANLSLTAAETTLQKNAKGLELVLNAETTKYVPISETVGFRIVIHDASEEPDPEGKGMNISPGYETNVLLRQTSTKRLPAPYKDQCVFYSNSRPFLRSQIQCIQACVQDYNYAKCGCTESSIVTLSDRRQCNIRNSTDVCCLDRVLNHLSVHVTNCECPLPCVSTYLNEISTKSMWPSKASFFKAKANTTKQDWENYRTSHARINIFFTTLETAVYEQFPMFHESEIFSHLGGFCGLWLGLSLAALFEFLEVVLRKSCDKNFHVLSSFHYGNCYTINNFAKLPLTATETTLHQNVEGLELDLNAETTQYVPVSQTVGFRIVIHDTCEHHDPEGKGMNIIPGYETNVLLRQTLNKKLPAPYTDHCVFYSNSKPFLRSQIQCIQPCVREYNYAKCGYTESSIITLSGRRQCSVKISTDLCCLDRVLNHLAIHGINCECPLPCVSTYFKEISTRSIWPSKTSFFKEKTNATNQDWRNYRNNSGNEKYVYFNIEERLQKSSIYAVSRIGDSKNIGVKLLWILILTVALSGCGFQTYRFVDLYFKYPTTVNHRLESQRNADFPAVTICNMNRMKSEFEICLSSNICVPNKPASGLGGAITGTGPLVLPERRNYLSCTIQFKGDLHKPLGSAEKFLEKYSELSSGERWRYGHQFDDLIKKCSFRGKSCEGFLSSFPNFQYGNCFTFNRFDGFSVTAEATTLVESSKGLELVLNAEINQYVPISHTVGFRIVIHDPSDEPNPEENGMNIIPGYETNVLLRRTLTKRLPAPYKDHCVFYSNNKPFVGSQTLCMQACIQEYNYAKCGCTESSFITLSGRRQCNIKNSTEVCCLDRVLNHLSVHGTNCECPLPCVSTYYNEISTRSMWPSKASFIKAEANSTKQDWKTYRASHAKINIYFSTLDRTVYEQNPLFHESEIFSHLGGEFGLWLGLSLQISSIYAVSRVGQSKHFITKVLWILALIATLTGCGYQICKFVDLYFSYPIVINYRKESQEKVDFPAITICNMNRIKSEFEICFYNPLALWKCNEVPLDDSITSALVLSERRNFFSCNSLLSAKSYRKINFTTKFFEKYSELNNQKRVEYGHRLANLVEYCAFNGKSCNMSFDLLSSFQYGNCYILNKHANLSSAVAETTLHGTAKGLELVLNAEINQYVAISQTVGFRIVIHDVFEEPDPERKGMNIIPGYETNILLRQTLTKRLPAPYKDHCVFYSNSKPFVGSQTLCVQPCIQEYNYAKCGCTESPLGPSPSNRRQCNMENSTDVCCLDSVLDFLTIHGTNCECPLPCVSTYFNEISTRSMWPSKVSFFKEKTNATNKDWRNYRKSHAKISIFFSTLEKIVYEQVPMFQESEIFSHLGGEFGLWLGLSLAALFEFVEVVMRIANNIIFSL</sequence>
<proteinExistence type="inferred from homology"/>
<keyword evidence="11 12" id="KW-0407">Ion channel</keyword>
<accession>A0A8X6WKV5</accession>
<evidence type="ECO:0000256" key="9">
    <source>
        <dbReference type="ARBA" id="ARBA00023136"/>
    </source>
</evidence>
<feature type="signal peptide" evidence="13">
    <location>
        <begin position="1"/>
        <end position="23"/>
    </location>
</feature>
<feature type="chain" id="PRO_5036458427" evidence="13">
    <location>
        <begin position="24"/>
        <end position="1554"/>
    </location>
</feature>
<comment type="similarity">
    <text evidence="2 12">Belongs to the amiloride-sensitive sodium channel (TC 1.A.6) family.</text>
</comment>
<keyword evidence="6" id="KW-1133">Transmembrane helix</keyword>
<evidence type="ECO:0000256" key="4">
    <source>
        <dbReference type="ARBA" id="ARBA00022461"/>
    </source>
</evidence>
<comment type="caution">
    <text evidence="14">The sequence shown here is derived from an EMBL/GenBank/DDBJ whole genome shotgun (WGS) entry which is preliminary data.</text>
</comment>
<keyword evidence="3 12" id="KW-0813">Transport</keyword>
<protein>
    <submittedName>
        <fullName evidence="14">Acid-sensing ion channel 5</fullName>
    </submittedName>
</protein>
<organism evidence="14 15">
    <name type="scientific">Trichonephila inaurata madagascariensis</name>
    <dbReference type="NCBI Taxonomy" id="2747483"/>
    <lineage>
        <taxon>Eukaryota</taxon>
        <taxon>Metazoa</taxon>
        <taxon>Ecdysozoa</taxon>
        <taxon>Arthropoda</taxon>
        <taxon>Chelicerata</taxon>
        <taxon>Arachnida</taxon>
        <taxon>Araneae</taxon>
        <taxon>Araneomorphae</taxon>
        <taxon>Entelegynae</taxon>
        <taxon>Araneoidea</taxon>
        <taxon>Nephilidae</taxon>
        <taxon>Trichonephila</taxon>
        <taxon>Trichonephila inaurata</taxon>
    </lineage>
</organism>
<evidence type="ECO:0000256" key="5">
    <source>
        <dbReference type="ARBA" id="ARBA00022692"/>
    </source>
</evidence>
<evidence type="ECO:0000256" key="10">
    <source>
        <dbReference type="ARBA" id="ARBA00023201"/>
    </source>
</evidence>
<keyword evidence="10 12" id="KW-0739">Sodium transport</keyword>
<keyword evidence="7" id="KW-0915">Sodium</keyword>
<comment type="subcellular location">
    <subcellularLocation>
        <location evidence="1">Membrane</location>
        <topology evidence="1">Multi-pass membrane protein</topology>
    </subcellularLocation>
</comment>
<keyword evidence="5 12" id="KW-0812">Transmembrane</keyword>
<dbReference type="Pfam" id="PF00858">
    <property type="entry name" value="ASC"/>
    <property type="match status" value="4"/>
</dbReference>
<evidence type="ECO:0000256" key="11">
    <source>
        <dbReference type="ARBA" id="ARBA00023303"/>
    </source>
</evidence>
<dbReference type="EMBL" id="BMAV01000039">
    <property type="protein sequence ID" value="GFY37027.1"/>
    <property type="molecule type" value="Genomic_DNA"/>
</dbReference>
<dbReference type="Gene3D" id="1.10.287.770">
    <property type="entry name" value="YojJ-like"/>
    <property type="match status" value="3"/>
</dbReference>
<evidence type="ECO:0000256" key="3">
    <source>
        <dbReference type="ARBA" id="ARBA00022448"/>
    </source>
</evidence>
<name>A0A8X6WKV5_9ARAC</name>
<reference evidence="14" key="1">
    <citation type="submission" date="2020-08" db="EMBL/GenBank/DDBJ databases">
        <title>Multicomponent nature underlies the extraordinary mechanical properties of spider dragline silk.</title>
        <authorList>
            <person name="Kono N."/>
            <person name="Nakamura H."/>
            <person name="Mori M."/>
            <person name="Yoshida Y."/>
            <person name="Ohtoshi R."/>
            <person name="Malay A.D."/>
            <person name="Moran D.A.P."/>
            <person name="Tomita M."/>
            <person name="Numata K."/>
            <person name="Arakawa K."/>
        </authorList>
    </citation>
    <scope>NUCLEOTIDE SEQUENCE</scope>
</reference>
<evidence type="ECO:0000256" key="8">
    <source>
        <dbReference type="ARBA" id="ARBA00023065"/>
    </source>
</evidence>
<evidence type="ECO:0000256" key="12">
    <source>
        <dbReference type="RuleBase" id="RU000679"/>
    </source>
</evidence>
<keyword evidence="15" id="KW-1185">Reference proteome</keyword>
<evidence type="ECO:0000313" key="15">
    <source>
        <dbReference type="Proteomes" id="UP000886998"/>
    </source>
</evidence>
<dbReference type="Proteomes" id="UP000886998">
    <property type="component" value="Unassembled WGS sequence"/>
</dbReference>
<dbReference type="Gene3D" id="2.60.470.10">
    <property type="entry name" value="Acid-sensing ion channels like domains"/>
    <property type="match status" value="4"/>
</dbReference>
<dbReference type="PROSITE" id="PS51257">
    <property type="entry name" value="PROKAR_LIPOPROTEIN"/>
    <property type="match status" value="1"/>
</dbReference>
<gene>
    <name evidence="14" type="primary">Asic5</name>
    <name evidence="14" type="ORF">TNIN_182601</name>
</gene>
<dbReference type="PANTHER" id="PTHR11690">
    <property type="entry name" value="AMILORIDE-SENSITIVE SODIUM CHANNEL-RELATED"/>
    <property type="match status" value="1"/>
</dbReference>
<evidence type="ECO:0000256" key="7">
    <source>
        <dbReference type="ARBA" id="ARBA00023053"/>
    </source>
</evidence>
<dbReference type="GO" id="GO:0005886">
    <property type="term" value="C:plasma membrane"/>
    <property type="evidence" value="ECO:0007669"/>
    <property type="project" value="TreeGrafter"/>
</dbReference>
<keyword evidence="13" id="KW-0732">Signal</keyword>
<evidence type="ECO:0000256" key="6">
    <source>
        <dbReference type="ARBA" id="ARBA00022989"/>
    </source>
</evidence>